<name>A0A239PCB9_9ACTN</name>
<evidence type="ECO:0000256" key="4">
    <source>
        <dbReference type="ARBA" id="ARBA00022827"/>
    </source>
</evidence>
<dbReference type="GO" id="GO:0016491">
    <property type="term" value="F:oxidoreductase activity"/>
    <property type="evidence" value="ECO:0007669"/>
    <property type="project" value="UniProtKB-KW"/>
</dbReference>
<evidence type="ECO:0000256" key="3">
    <source>
        <dbReference type="ARBA" id="ARBA00022630"/>
    </source>
</evidence>
<dbReference type="Gene3D" id="3.30.465.10">
    <property type="match status" value="1"/>
</dbReference>
<keyword evidence="8" id="KW-1185">Reference proteome</keyword>
<evidence type="ECO:0000256" key="1">
    <source>
        <dbReference type="ARBA" id="ARBA00001974"/>
    </source>
</evidence>
<dbReference type="GO" id="GO:0071949">
    <property type="term" value="F:FAD binding"/>
    <property type="evidence" value="ECO:0007669"/>
    <property type="project" value="InterPro"/>
</dbReference>
<accession>A0A239PCB9</accession>
<evidence type="ECO:0000256" key="5">
    <source>
        <dbReference type="ARBA" id="ARBA00023002"/>
    </source>
</evidence>
<dbReference type="InterPro" id="IPR036318">
    <property type="entry name" value="FAD-bd_PCMH-like_sf"/>
</dbReference>
<dbReference type="PROSITE" id="PS00862">
    <property type="entry name" value="OX2_COVAL_FAD"/>
    <property type="match status" value="1"/>
</dbReference>
<dbReference type="PANTHER" id="PTHR42973">
    <property type="entry name" value="BINDING OXIDOREDUCTASE, PUTATIVE (AFU_ORTHOLOGUE AFUA_1G17690)-RELATED"/>
    <property type="match status" value="1"/>
</dbReference>
<gene>
    <name evidence="7" type="ORF">SAMN05421812_117144</name>
</gene>
<keyword evidence="3" id="KW-0285">Flavoprotein</keyword>
<evidence type="ECO:0000259" key="6">
    <source>
        <dbReference type="PROSITE" id="PS51387"/>
    </source>
</evidence>
<dbReference type="PROSITE" id="PS51387">
    <property type="entry name" value="FAD_PCMH"/>
    <property type="match status" value="1"/>
</dbReference>
<dbReference type="Pfam" id="PF01565">
    <property type="entry name" value="FAD_binding_4"/>
    <property type="match status" value="1"/>
</dbReference>
<dbReference type="RefSeq" id="WP_089254500.1">
    <property type="nucleotide sequence ID" value="NZ_FZPH01000017.1"/>
</dbReference>
<sequence length="464" mass="48841">MTYVIDRSDLGRLASEVRGPVLAPGDDDYAEETATWNQAQVERPAVVVGATNVADVQAAVRFAGVNDLPVATVATGHGAVVASDGAVMVNIRRLRDIVVDTPSRSATIGGAVTAKSLIDAAFPEGLAPLAGSSPNVGVVGYALGGGLSSTLGRTYGWAADHVRSADIVTPDGELRHIDAGHEPDLFWAIRGGKGNFGVVTSLDLDLVPTTELYGGGIYFAGEHVGPVIDAFRRLVAESPQELTLSFAFMRLPDHPDVPEPLRDRFTVHVRVAYLGPPAEGERLVTGLRAAAPALADTVAEMPYTEIAAIHQDPLDPVPTYEMSTLLSDFPAAAEQALIDVAGPGVDTPAAMIEIRQLGGALGQDPSVPNAVGNRDARFQLFGGAFGAGPGLGDRFRAPLNAISGALAPWSTGHQQANFLTGYDLAPEAVARAYEPATYHRLRDVKRTYDPGNMFRINHNIPPEP</sequence>
<dbReference type="InterPro" id="IPR050416">
    <property type="entry name" value="FAD-linked_Oxidoreductase"/>
</dbReference>
<dbReference type="InterPro" id="IPR016167">
    <property type="entry name" value="FAD-bd_PCMH_sub1"/>
</dbReference>
<dbReference type="Proteomes" id="UP000198362">
    <property type="component" value="Unassembled WGS sequence"/>
</dbReference>
<dbReference type="Gene3D" id="3.30.43.10">
    <property type="entry name" value="Uridine Diphospho-n-acetylenolpyruvylglucosamine Reductase, domain 2"/>
    <property type="match status" value="1"/>
</dbReference>
<keyword evidence="5" id="KW-0560">Oxidoreductase</keyword>
<keyword evidence="4" id="KW-0274">FAD</keyword>
<proteinExistence type="inferred from homology"/>
<dbReference type="SUPFAM" id="SSF56176">
    <property type="entry name" value="FAD-binding/transporter-associated domain-like"/>
    <property type="match status" value="1"/>
</dbReference>
<organism evidence="7 8">
    <name type="scientific">Asanoa hainanensis</name>
    <dbReference type="NCBI Taxonomy" id="560556"/>
    <lineage>
        <taxon>Bacteria</taxon>
        <taxon>Bacillati</taxon>
        <taxon>Actinomycetota</taxon>
        <taxon>Actinomycetes</taxon>
        <taxon>Micromonosporales</taxon>
        <taxon>Micromonosporaceae</taxon>
        <taxon>Asanoa</taxon>
    </lineage>
</organism>
<dbReference type="OrthoDB" id="9775082at2"/>
<reference evidence="7 8" key="1">
    <citation type="submission" date="2017-06" db="EMBL/GenBank/DDBJ databases">
        <authorList>
            <person name="Kim H.J."/>
            <person name="Triplett B.A."/>
        </authorList>
    </citation>
    <scope>NUCLEOTIDE SEQUENCE [LARGE SCALE GENOMIC DNA]</scope>
    <source>
        <strain evidence="7 8">CGMCC 4.5593</strain>
    </source>
</reference>
<dbReference type="InterPro" id="IPR016169">
    <property type="entry name" value="FAD-bd_PCMH_sub2"/>
</dbReference>
<evidence type="ECO:0000256" key="2">
    <source>
        <dbReference type="ARBA" id="ARBA00005466"/>
    </source>
</evidence>
<dbReference type="InterPro" id="IPR012951">
    <property type="entry name" value="BBE"/>
</dbReference>
<comment type="similarity">
    <text evidence="2">Belongs to the oxygen-dependent FAD-linked oxidoreductase family.</text>
</comment>
<dbReference type="PANTHER" id="PTHR42973:SF39">
    <property type="entry name" value="FAD-BINDING PCMH-TYPE DOMAIN-CONTAINING PROTEIN"/>
    <property type="match status" value="1"/>
</dbReference>
<protein>
    <submittedName>
        <fullName evidence="7">FAD/FMN-containing dehydrogenase</fullName>
    </submittedName>
</protein>
<comment type="cofactor">
    <cofactor evidence="1">
        <name>FAD</name>
        <dbReference type="ChEBI" id="CHEBI:57692"/>
    </cofactor>
</comment>
<evidence type="ECO:0000313" key="7">
    <source>
        <dbReference type="EMBL" id="SNT64623.1"/>
    </source>
</evidence>
<dbReference type="InterPro" id="IPR006093">
    <property type="entry name" value="Oxy_OxRdtase_FAD_BS"/>
</dbReference>
<dbReference type="Pfam" id="PF08031">
    <property type="entry name" value="BBE"/>
    <property type="match status" value="1"/>
</dbReference>
<dbReference type="InterPro" id="IPR006094">
    <property type="entry name" value="Oxid_FAD_bind_N"/>
</dbReference>
<dbReference type="AlphaFoldDB" id="A0A239PCB9"/>
<dbReference type="InterPro" id="IPR016166">
    <property type="entry name" value="FAD-bd_PCMH"/>
</dbReference>
<evidence type="ECO:0000313" key="8">
    <source>
        <dbReference type="Proteomes" id="UP000198362"/>
    </source>
</evidence>
<feature type="domain" description="FAD-binding PCMH-type" evidence="6">
    <location>
        <begin position="40"/>
        <end position="209"/>
    </location>
</feature>
<dbReference type="EMBL" id="FZPH01000017">
    <property type="protein sequence ID" value="SNT64623.1"/>
    <property type="molecule type" value="Genomic_DNA"/>
</dbReference>
<dbReference type="Gene3D" id="3.40.462.20">
    <property type="match status" value="1"/>
</dbReference>